<dbReference type="AlphaFoldDB" id="A0A1G1VN97"/>
<proteinExistence type="predicted"/>
<comment type="caution">
    <text evidence="2">The sequence shown here is derived from an EMBL/GenBank/DDBJ whole genome shotgun (WGS) entry which is preliminary data.</text>
</comment>
<feature type="transmembrane region" description="Helical" evidence="1">
    <location>
        <begin position="61"/>
        <end position="80"/>
    </location>
</feature>
<dbReference type="InterPro" id="IPR043716">
    <property type="entry name" value="DUF5657"/>
</dbReference>
<sequence length="81" mass="9119">MNEVQALFPIPAGLDAPIWWVVKLIILVGLLFYLVFAVVVIRQVQLMTKTVAGELDRTIRIVSWIHFALVVGVFLGVLQFL</sequence>
<accession>A0A1G1VN97</accession>
<dbReference type="Pfam" id="PF18901">
    <property type="entry name" value="DUF5657"/>
    <property type="match status" value="1"/>
</dbReference>
<protein>
    <submittedName>
        <fullName evidence="2">Uncharacterized protein</fullName>
    </submittedName>
</protein>
<keyword evidence="1" id="KW-0812">Transmembrane</keyword>
<keyword evidence="1" id="KW-1133">Transmembrane helix</keyword>
<name>A0A1G1VN97_9BACT</name>
<feature type="transmembrane region" description="Helical" evidence="1">
    <location>
        <begin position="20"/>
        <end position="41"/>
    </location>
</feature>
<reference evidence="2 3" key="1">
    <citation type="journal article" date="2016" name="Nat. Commun.">
        <title>Thousands of microbial genomes shed light on interconnected biogeochemical processes in an aquifer system.</title>
        <authorList>
            <person name="Anantharaman K."/>
            <person name="Brown C.T."/>
            <person name="Hug L.A."/>
            <person name="Sharon I."/>
            <person name="Castelle C.J."/>
            <person name="Probst A.J."/>
            <person name="Thomas B.C."/>
            <person name="Singh A."/>
            <person name="Wilkins M.J."/>
            <person name="Karaoz U."/>
            <person name="Brodie E.L."/>
            <person name="Williams K.H."/>
            <person name="Hubbard S.S."/>
            <person name="Banfield J.F."/>
        </authorList>
    </citation>
    <scope>NUCLEOTIDE SEQUENCE [LARGE SCALE GENOMIC DNA]</scope>
</reference>
<organism evidence="2 3">
    <name type="scientific">Candidatus Chisholmbacteria bacterium RIFCSPHIGHO2_01_FULL_49_18</name>
    <dbReference type="NCBI Taxonomy" id="1797590"/>
    <lineage>
        <taxon>Bacteria</taxon>
        <taxon>Candidatus Chisholmiibacteriota</taxon>
    </lineage>
</organism>
<dbReference type="EMBL" id="MHCI01000009">
    <property type="protein sequence ID" value="OGY16871.1"/>
    <property type="molecule type" value="Genomic_DNA"/>
</dbReference>
<gene>
    <name evidence="2" type="ORF">A2785_03845</name>
</gene>
<keyword evidence="1" id="KW-0472">Membrane</keyword>
<dbReference type="Proteomes" id="UP000179069">
    <property type="component" value="Unassembled WGS sequence"/>
</dbReference>
<evidence type="ECO:0000313" key="2">
    <source>
        <dbReference type="EMBL" id="OGY16871.1"/>
    </source>
</evidence>
<evidence type="ECO:0000313" key="3">
    <source>
        <dbReference type="Proteomes" id="UP000179069"/>
    </source>
</evidence>
<evidence type="ECO:0000256" key="1">
    <source>
        <dbReference type="SAM" id="Phobius"/>
    </source>
</evidence>